<proteinExistence type="predicted"/>
<dbReference type="AlphaFoldDB" id="A0A2J8K2U7"/>
<keyword evidence="1" id="KW-0472">Membrane</keyword>
<reference evidence="2 3" key="1">
    <citation type="submission" date="2017-12" db="EMBL/GenBank/DDBJ databases">
        <title>High-resolution comparative analysis of great ape genomes.</title>
        <authorList>
            <person name="Pollen A."/>
            <person name="Hastie A."/>
            <person name="Hormozdiari F."/>
            <person name="Dougherty M."/>
            <person name="Liu R."/>
            <person name="Chaisson M."/>
            <person name="Hoppe E."/>
            <person name="Hill C."/>
            <person name="Pang A."/>
            <person name="Hillier L."/>
            <person name="Baker C."/>
            <person name="Armstrong J."/>
            <person name="Shendure J."/>
            <person name="Paten B."/>
            <person name="Wilson R."/>
            <person name="Chao H."/>
            <person name="Schneider V."/>
            <person name="Ventura M."/>
            <person name="Kronenberg Z."/>
            <person name="Murali S."/>
            <person name="Gordon D."/>
            <person name="Cantsilieris S."/>
            <person name="Munson K."/>
            <person name="Nelson B."/>
            <person name="Raja A."/>
            <person name="Underwood J."/>
            <person name="Diekhans M."/>
            <person name="Fiddes I."/>
            <person name="Haussler D."/>
            <person name="Eichler E."/>
        </authorList>
    </citation>
    <scope>NUCLEOTIDE SEQUENCE [LARGE SCALE GENOMIC DNA]</scope>
    <source>
        <strain evidence="2">Yerkes chimp pedigree #C0471</strain>
    </source>
</reference>
<protein>
    <submittedName>
        <fullName evidence="2">MGAT4D isoform 4</fullName>
    </submittedName>
</protein>
<dbReference type="EMBL" id="NBAG03000398">
    <property type="protein sequence ID" value="PNI29350.1"/>
    <property type="molecule type" value="Genomic_DNA"/>
</dbReference>
<evidence type="ECO:0000313" key="3">
    <source>
        <dbReference type="Proteomes" id="UP000236370"/>
    </source>
</evidence>
<dbReference type="Proteomes" id="UP000236370">
    <property type="component" value="Unassembled WGS sequence"/>
</dbReference>
<keyword evidence="1" id="KW-1133">Transmembrane helix</keyword>
<sequence length="36" mass="4096">MRTKQVNLLITLVAVALFSFSCFCIYRITQTNSKGK</sequence>
<feature type="transmembrane region" description="Helical" evidence="1">
    <location>
        <begin position="6"/>
        <end position="26"/>
    </location>
</feature>
<keyword evidence="1" id="KW-0812">Transmembrane</keyword>
<accession>A0A2J8K2U7</accession>
<evidence type="ECO:0000313" key="2">
    <source>
        <dbReference type="EMBL" id="PNI29350.1"/>
    </source>
</evidence>
<organism evidence="2 3">
    <name type="scientific">Pan troglodytes</name>
    <name type="common">Chimpanzee</name>
    <dbReference type="NCBI Taxonomy" id="9598"/>
    <lineage>
        <taxon>Eukaryota</taxon>
        <taxon>Metazoa</taxon>
        <taxon>Chordata</taxon>
        <taxon>Craniata</taxon>
        <taxon>Vertebrata</taxon>
        <taxon>Euteleostomi</taxon>
        <taxon>Mammalia</taxon>
        <taxon>Eutheria</taxon>
        <taxon>Euarchontoglires</taxon>
        <taxon>Primates</taxon>
        <taxon>Haplorrhini</taxon>
        <taxon>Catarrhini</taxon>
        <taxon>Hominidae</taxon>
        <taxon>Pan</taxon>
    </lineage>
</organism>
<dbReference type="PROSITE" id="PS51257">
    <property type="entry name" value="PROKAR_LIPOPROTEIN"/>
    <property type="match status" value="1"/>
</dbReference>
<gene>
    <name evidence="2" type="ORF">CK820_G0042132</name>
</gene>
<evidence type="ECO:0000256" key="1">
    <source>
        <dbReference type="SAM" id="Phobius"/>
    </source>
</evidence>
<comment type="caution">
    <text evidence="2">The sequence shown here is derived from an EMBL/GenBank/DDBJ whole genome shotgun (WGS) entry which is preliminary data.</text>
</comment>
<name>A0A2J8K2U7_PANTR</name>